<evidence type="ECO:0000313" key="2">
    <source>
        <dbReference type="Proteomes" id="UP001153334"/>
    </source>
</evidence>
<sequence length="291" mass="33578">MFKIFNSVYSPLSSRSESPHSDGDDDEHRRFIDGKPCCEDGSSHARPRVWDRIPHFSILLPWVLAVLNFGLFLHQYLASPSELACARLLSPYSPAMEADIVEYYDTNFQNEFGGKSPYVGPPTPELEERWDDLWSRGTIELPIDGPAKLNKSTEGLMHAQKDPNRGYTAVLEVFHHLHCLNQIRQFTWKDYYATHMADWIEKDNHGIVDLNVTDTHSIGDRMHVDHCIEALRLQIMCYADLTPLLIEVDDNSLGQKADFNVHHRCRNWDRVAEWQDAHSIESEMRRQSNST</sequence>
<organism evidence="1 2">
    <name type="scientific">Nemania bipapillata</name>
    <dbReference type="NCBI Taxonomy" id="110536"/>
    <lineage>
        <taxon>Eukaryota</taxon>
        <taxon>Fungi</taxon>
        <taxon>Dikarya</taxon>
        <taxon>Ascomycota</taxon>
        <taxon>Pezizomycotina</taxon>
        <taxon>Sordariomycetes</taxon>
        <taxon>Xylariomycetidae</taxon>
        <taxon>Xylariales</taxon>
        <taxon>Xylariaceae</taxon>
        <taxon>Nemania</taxon>
    </lineage>
</organism>
<reference evidence="1" key="1">
    <citation type="submission" date="2022-11" db="EMBL/GenBank/DDBJ databases">
        <title>Genome Sequence of Nemania bipapillata.</title>
        <authorList>
            <person name="Buettner E."/>
        </authorList>
    </citation>
    <scope>NUCLEOTIDE SEQUENCE</scope>
    <source>
        <strain evidence="1">CP14</strain>
    </source>
</reference>
<dbReference type="Proteomes" id="UP001153334">
    <property type="component" value="Unassembled WGS sequence"/>
</dbReference>
<name>A0ACC2IYF1_9PEZI</name>
<dbReference type="EMBL" id="JAPESX010000669">
    <property type="protein sequence ID" value="KAJ8120220.1"/>
    <property type="molecule type" value="Genomic_DNA"/>
</dbReference>
<keyword evidence="2" id="KW-1185">Reference proteome</keyword>
<evidence type="ECO:0000313" key="1">
    <source>
        <dbReference type="EMBL" id="KAJ8120220.1"/>
    </source>
</evidence>
<accession>A0ACC2IYF1</accession>
<proteinExistence type="predicted"/>
<comment type="caution">
    <text evidence="1">The sequence shown here is derived from an EMBL/GenBank/DDBJ whole genome shotgun (WGS) entry which is preliminary data.</text>
</comment>
<protein>
    <submittedName>
        <fullName evidence="1">Uncharacterized protein</fullName>
    </submittedName>
</protein>
<gene>
    <name evidence="1" type="ORF">ONZ43_g3018</name>
</gene>